<name>X0YSK7_9ZZZZ</name>
<proteinExistence type="predicted"/>
<reference evidence="1" key="1">
    <citation type="journal article" date="2014" name="Front. Microbiol.">
        <title>High frequency of phylogenetically diverse reductive dehalogenase-homologous genes in deep subseafloor sedimentary metagenomes.</title>
        <authorList>
            <person name="Kawai M."/>
            <person name="Futagami T."/>
            <person name="Toyoda A."/>
            <person name="Takaki Y."/>
            <person name="Nishi S."/>
            <person name="Hori S."/>
            <person name="Arai W."/>
            <person name="Tsubouchi T."/>
            <person name="Morono Y."/>
            <person name="Uchiyama I."/>
            <person name="Ito T."/>
            <person name="Fujiyama A."/>
            <person name="Inagaki F."/>
            <person name="Takami H."/>
        </authorList>
    </citation>
    <scope>NUCLEOTIDE SEQUENCE</scope>
    <source>
        <strain evidence="1">Expedition CK06-06</strain>
    </source>
</reference>
<accession>X0YSK7</accession>
<comment type="caution">
    <text evidence="1">The sequence shown here is derived from an EMBL/GenBank/DDBJ whole genome shotgun (WGS) entry which is preliminary data.</text>
</comment>
<organism evidence="1">
    <name type="scientific">marine sediment metagenome</name>
    <dbReference type="NCBI Taxonomy" id="412755"/>
    <lineage>
        <taxon>unclassified sequences</taxon>
        <taxon>metagenomes</taxon>
        <taxon>ecological metagenomes</taxon>
    </lineage>
</organism>
<evidence type="ECO:0000313" key="1">
    <source>
        <dbReference type="EMBL" id="GAG51368.1"/>
    </source>
</evidence>
<sequence>MKKTTHRPIAPPVLIKRADHGGAELAPLGEARQLPRLKINRRLYKGFAPWLATPLI</sequence>
<protein>
    <submittedName>
        <fullName evidence="1">Uncharacterized protein</fullName>
    </submittedName>
</protein>
<gene>
    <name evidence="1" type="ORF">S01H1_84229</name>
</gene>
<dbReference type="EMBL" id="BARS01057451">
    <property type="protein sequence ID" value="GAG51368.1"/>
    <property type="molecule type" value="Genomic_DNA"/>
</dbReference>
<dbReference type="AlphaFoldDB" id="X0YSK7"/>